<evidence type="ECO:0000259" key="2">
    <source>
        <dbReference type="Pfam" id="PF07331"/>
    </source>
</evidence>
<organism evidence="3 4">
    <name type="scientific">Halomonas chromatireducens</name>
    <dbReference type="NCBI Taxonomy" id="507626"/>
    <lineage>
        <taxon>Bacteria</taxon>
        <taxon>Pseudomonadati</taxon>
        <taxon>Pseudomonadota</taxon>
        <taxon>Gammaproteobacteria</taxon>
        <taxon>Oceanospirillales</taxon>
        <taxon>Halomonadaceae</taxon>
        <taxon>Halomonas</taxon>
    </lineage>
</organism>
<feature type="transmembrane region" description="Helical" evidence="1">
    <location>
        <begin position="9"/>
        <end position="28"/>
    </location>
</feature>
<dbReference type="STRING" id="507626.LOKO_00796"/>
<dbReference type="PATRIC" id="fig|507626.3.peg.787"/>
<feature type="transmembrane region" description="Helical" evidence="1">
    <location>
        <begin position="80"/>
        <end position="101"/>
    </location>
</feature>
<evidence type="ECO:0000313" key="3">
    <source>
        <dbReference type="EMBL" id="AMC99877.1"/>
    </source>
</evidence>
<feature type="domain" description="DUF1468" evidence="2">
    <location>
        <begin position="9"/>
        <end position="165"/>
    </location>
</feature>
<keyword evidence="4" id="KW-1185">Reference proteome</keyword>
<dbReference type="RefSeq" id="WP_066445342.1">
    <property type="nucleotide sequence ID" value="NZ_CP014226.1"/>
</dbReference>
<reference evidence="3 4" key="1">
    <citation type="journal article" date="2016" name="Genome Announc.">
        <title>Draft Genome Sequence of 'Halomonas chromatireducens' Strain AGD 8-3, a Haloalkaliphilic Chromate- and Selenite-Reducing Gammaproteobacterium.</title>
        <authorList>
            <person name="Sharko F.S."/>
            <person name="Shapovalova A.A."/>
            <person name="Tsygankova S.V."/>
            <person name="Komova A.V."/>
            <person name="Boulygina E.S."/>
            <person name="Teslyuk A.B."/>
            <person name="Gotovtsev P.M."/>
            <person name="Namsaraev Z.B."/>
            <person name="Khijniak T.V."/>
            <person name="Nedoluzhko A.V."/>
            <person name="Vasilov R.G."/>
        </authorList>
    </citation>
    <scope>NUCLEOTIDE SEQUENCE [LARGE SCALE GENOMIC DNA]</scope>
    <source>
        <strain evidence="3 4">AGD 8-3</strain>
    </source>
</reference>
<sequence length="172" mass="18115">MNRPVSEIVVHLVLIGLAGYFLVESFSIRGSAAGGSLPPAFFPKAICILLLVLLSISLLKAIHGMVKKREGAAEISSSHSAVIPVISWLVVLSLLIIYAVLLERLGYILSTTLLVFCVVGTLVIFSADPDNRVSAKGVAQLGAFAASVSVTIFLLFSKGFGIMLPTLGMMGV</sequence>
<keyword evidence="1" id="KW-1133">Transmembrane helix</keyword>
<dbReference type="InterPro" id="IPR009936">
    <property type="entry name" value="DUF1468"/>
</dbReference>
<keyword evidence="1" id="KW-0472">Membrane</keyword>
<feature type="transmembrane region" description="Helical" evidence="1">
    <location>
        <begin position="40"/>
        <end position="59"/>
    </location>
</feature>
<dbReference type="KEGG" id="hco:LOKO_00796"/>
<dbReference type="Proteomes" id="UP000063387">
    <property type="component" value="Chromosome"/>
</dbReference>
<feature type="transmembrane region" description="Helical" evidence="1">
    <location>
        <begin position="137"/>
        <end position="156"/>
    </location>
</feature>
<gene>
    <name evidence="3" type="ORF">LOKO_00796</name>
</gene>
<feature type="transmembrane region" description="Helical" evidence="1">
    <location>
        <begin position="107"/>
        <end position="125"/>
    </location>
</feature>
<name>A0A0X8HC19_9GAMM</name>
<dbReference type="AlphaFoldDB" id="A0A0X8HC19"/>
<dbReference type="Pfam" id="PF07331">
    <property type="entry name" value="TctB"/>
    <property type="match status" value="1"/>
</dbReference>
<reference evidence="3 4" key="2">
    <citation type="submission" date="2016-02" db="EMBL/GenBank/DDBJ databases">
        <authorList>
            <person name="Wen L."/>
            <person name="He K."/>
            <person name="Yang H."/>
        </authorList>
    </citation>
    <scope>NUCLEOTIDE SEQUENCE [LARGE SCALE GENOMIC DNA]</scope>
    <source>
        <strain evidence="3 4">AGD 8-3</strain>
    </source>
</reference>
<evidence type="ECO:0000313" key="4">
    <source>
        <dbReference type="Proteomes" id="UP000063387"/>
    </source>
</evidence>
<dbReference type="EMBL" id="CP014226">
    <property type="protein sequence ID" value="AMC99877.1"/>
    <property type="molecule type" value="Genomic_DNA"/>
</dbReference>
<dbReference type="OrthoDB" id="6182697at2"/>
<accession>A0A0X8HC19</accession>
<proteinExistence type="predicted"/>
<evidence type="ECO:0000256" key="1">
    <source>
        <dbReference type="SAM" id="Phobius"/>
    </source>
</evidence>
<keyword evidence="1" id="KW-0812">Transmembrane</keyword>
<protein>
    <submittedName>
        <fullName evidence="3">Tripartite tricarboxylate transporter TctB family protein</fullName>
    </submittedName>
</protein>